<dbReference type="Proteomes" id="UP000266506">
    <property type="component" value="Unassembled WGS sequence"/>
</dbReference>
<gene>
    <name evidence="2" type="ORF">EI71_01212</name>
</gene>
<protein>
    <recommendedName>
        <fullName evidence="4">Dynein-related subfamily AAA family protein</fullName>
    </recommendedName>
</protein>
<dbReference type="RefSeq" id="WP_119016345.1">
    <property type="nucleotide sequence ID" value="NZ_QXEV01000012.1"/>
</dbReference>
<dbReference type="InParanoid" id="A0A397RSL9"/>
<evidence type="ECO:0000256" key="1">
    <source>
        <dbReference type="SAM" id="Phobius"/>
    </source>
</evidence>
<evidence type="ECO:0000313" key="3">
    <source>
        <dbReference type="Proteomes" id="UP000266506"/>
    </source>
</evidence>
<comment type="caution">
    <text evidence="2">The sequence shown here is derived from an EMBL/GenBank/DDBJ whole genome shotgun (WGS) entry which is preliminary data.</text>
</comment>
<dbReference type="InterPro" id="IPR027417">
    <property type="entry name" value="P-loop_NTPase"/>
</dbReference>
<organism evidence="2 3">
    <name type="scientific">Anaeroplasma bactoclasticum</name>
    <dbReference type="NCBI Taxonomy" id="2088"/>
    <lineage>
        <taxon>Bacteria</taxon>
        <taxon>Bacillati</taxon>
        <taxon>Mycoplasmatota</taxon>
        <taxon>Mollicutes</taxon>
        <taxon>Anaeroplasmatales</taxon>
        <taxon>Anaeroplasmataceae</taxon>
        <taxon>Anaeroplasma</taxon>
    </lineage>
</organism>
<accession>A0A397RSL9</accession>
<name>A0A397RSL9_9MOLU</name>
<reference evidence="2 3" key="1">
    <citation type="submission" date="2018-08" db="EMBL/GenBank/DDBJ databases">
        <title>Genomic Encyclopedia of Archaeal and Bacterial Type Strains, Phase II (KMG-II): from individual species to whole genera.</title>
        <authorList>
            <person name="Goeker M."/>
        </authorList>
    </citation>
    <scope>NUCLEOTIDE SEQUENCE [LARGE SCALE GENOMIC DNA]</scope>
    <source>
        <strain evidence="2 3">ATCC 27112</strain>
    </source>
</reference>
<keyword evidence="3" id="KW-1185">Reference proteome</keyword>
<evidence type="ECO:0008006" key="4">
    <source>
        <dbReference type="Google" id="ProtNLM"/>
    </source>
</evidence>
<keyword evidence="1" id="KW-0472">Membrane</keyword>
<keyword evidence="1" id="KW-1133">Transmembrane helix</keyword>
<dbReference type="AlphaFoldDB" id="A0A397RSL9"/>
<dbReference type="SUPFAM" id="SSF52540">
    <property type="entry name" value="P-loop containing nucleoside triphosphate hydrolases"/>
    <property type="match status" value="1"/>
</dbReference>
<dbReference type="Gene3D" id="3.40.50.300">
    <property type="entry name" value="P-loop containing nucleotide triphosphate hydrolases"/>
    <property type="match status" value="1"/>
</dbReference>
<dbReference type="EMBL" id="QXEV01000012">
    <property type="protein sequence ID" value="RIA75726.1"/>
    <property type="molecule type" value="Genomic_DNA"/>
</dbReference>
<evidence type="ECO:0000313" key="2">
    <source>
        <dbReference type="EMBL" id="RIA75726.1"/>
    </source>
</evidence>
<dbReference type="OrthoDB" id="9781481at2"/>
<sequence length="403" mass="45861">MNLFQNPVFLTILLGILFVGILALGILFFLYTKNPKDDSKKEVGASRFTSLIDIDKANENKEPEVYSPITFKELCDNFRNYSASALGLYYSEQDIRRFITGLATSHIMILQGMSGTGKTSLAYAFGRFTENDSSIIPVQPMWKERTDLIGYYNEFTKKFNETPFLESLYKANYSKDMFITILDEMNIARVEYYFAEFLSLLEIPDPESRYIDVVSAALPGDPIKLKEGQIKLPDNMWFIGTVNNDDSTFSISDKVYDRAMIMNLDKRATPFDAQNPGSMKISAEDFLNLAKETGNNYQVREELTDLLTKLDIYLQENFYISFGNRINRQIKQYLACYIACGGEEMEALDDILAKKVFRKLGNGSAALVKKEIDSLYDKLDELFGSGSMPECRHAIARISQTAR</sequence>
<proteinExistence type="predicted"/>
<keyword evidence="1" id="KW-0812">Transmembrane</keyword>
<feature type="transmembrane region" description="Helical" evidence="1">
    <location>
        <begin position="12"/>
        <end position="31"/>
    </location>
</feature>